<evidence type="ECO:0000313" key="3">
    <source>
        <dbReference type="Proteomes" id="UP000246991"/>
    </source>
</evidence>
<comment type="caution">
    <text evidence="2">The sequence shown here is derived from an EMBL/GenBank/DDBJ whole genome shotgun (WGS) entry which is preliminary data.</text>
</comment>
<proteinExistence type="predicted"/>
<sequence length="156" mass="17464">MPSAGRSLPTTRTKSWRLQRPHDKGNIAKGDQEKYQHKLTTTATNTASSSSPSQPSSPPLPLSLLPMETTKTTTMHLPTPLQGKTPGGGGDFVQLFDPKVLDGIDLNDPVRRTEWVQAVWEYFHRGGRWNPGRRDGEREAGDESMGDEWIRDRELE</sequence>
<organism evidence="2 3">
    <name type="scientific">Tuber magnatum</name>
    <name type="common">white Piedmont truffle</name>
    <dbReference type="NCBI Taxonomy" id="42249"/>
    <lineage>
        <taxon>Eukaryota</taxon>
        <taxon>Fungi</taxon>
        <taxon>Dikarya</taxon>
        <taxon>Ascomycota</taxon>
        <taxon>Pezizomycotina</taxon>
        <taxon>Pezizomycetes</taxon>
        <taxon>Pezizales</taxon>
        <taxon>Tuberaceae</taxon>
        <taxon>Tuber</taxon>
    </lineage>
</organism>
<accession>A0A317T152</accession>
<evidence type="ECO:0000313" key="2">
    <source>
        <dbReference type="EMBL" id="PWW80452.1"/>
    </source>
</evidence>
<evidence type="ECO:0000256" key="1">
    <source>
        <dbReference type="SAM" id="MobiDB-lite"/>
    </source>
</evidence>
<dbReference type="EMBL" id="PYWC01000003">
    <property type="protein sequence ID" value="PWW80452.1"/>
    <property type="molecule type" value="Genomic_DNA"/>
</dbReference>
<dbReference type="OrthoDB" id="5385247at2759"/>
<feature type="compositionally biased region" description="Low complexity" evidence="1">
    <location>
        <begin position="62"/>
        <end position="81"/>
    </location>
</feature>
<gene>
    <name evidence="2" type="ORF">C7212DRAFT_356579</name>
</gene>
<feature type="compositionally biased region" description="Basic and acidic residues" evidence="1">
    <location>
        <begin position="132"/>
        <end position="141"/>
    </location>
</feature>
<dbReference type="Proteomes" id="UP000246991">
    <property type="component" value="Unassembled WGS sequence"/>
</dbReference>
<reference evidence="2 3" key="1">
    <citation type="submission" date="2018-03" db="EMBL/GenBank/DDBJ databases">
        <title>Genomes of Pezizomycetes fungi and the evolution of truffles.</title>
        <authorList>
            <person name="Murat C."/>
            <person name="Payen T."/>
            <person name="Noel B."/>
            <person name="Kuo A."/>
            <person name="Martin F.M."/>
        </authorList>
    </citation>
    <scope>NUCLEOTIDE SEQUENCE [LARGE SCALE GENOMIC DNA]</scope>
    <source>
        <strain evidence="2">091103-1</strain>
    </source>
</reference>
<feature type="region of interest" description="Disordered" evidence="1">
    <location>
        <begin position="126"/>
        <end position="156"/>
    </location>
</feature>
<feature type="region of interest" description="Disordered" evidence="1">
    <location>
        <begin position="1"/>
        <end position="91"/>
    </location>
</feature>
<keyword evidence="3" id="KW-1185">Reference proteome</keyword>
<protein>
    <submittedName>
        <fullName evidence="2">Uncharacterized protein</fullName>
    </submittedName>
</protein>
<dbReference type="AlphaFoldDB" id="A0A317T152"/>
<name>A0A317T152_9PEZI</name>
<feature type="compositionally biased region" description="Basic and acidic residues" evidence="1">
    <location>
        <begin position="20"/>
        <end position="36"/>
    </location>
</feature>
<feature type="compositionally biased region" description="Polar residues" evidence="1">
    <location>
        <begin position="38"/>
        <end position="47"/>
    </location>
</feature>